<feature type="binding site" evidence="4">
    <location>
        <position position="81"/>
    </location>
    <ligand>
        <name>substrate</name>
    </ligand>
</feature>
<dbReference type="PIRSF" id="PIRSF006806">
    <property type="entry name" value="FTHF_cligase"/>
    <property type="match status" value="1"/>
</dbReference>
<feature type="binding site" evidence="4">
    <location>
        <begin position="32"/>
        <end position="36"/>
    </location>
    <ligand>
        <name>ATP</name>
        <dbReference type="ChEBI" id="CHEBI:30616"/>
    </ligand>
</feature>
<keyword evidence="5" id="KW-0460">Magnesium</keyword>
<keyword evidence="3 4" id="KW-0067">ATP-binding</keyword>
<keyword evidence="2 4" id="KW-0547">Nucleotide-binding</keyword>
<dbReference type="Pfam" id="PF01812">
    <property type="entry name" value="5-FTHF_cyc-lig"/>
    <property type="match status" value="1"/>
</dbReference>
<keyword evidence="5" id="KW-0479">Metal-binding</keyword>
<gene>
    <name evidence="6" type="ORF">C5Y98_13410</name>
</gene>
<evidence type="ECO:0000256" key="4">
    <source>
        <dbReference type="PIRSR" id="PIRSR006806-1"/>
    </source>
</evidence>
<dbReference type="PANTHER" id="PTHR23407">
    <property type="entry name" value="ATPASE INHIBITOR/5-FORMYLTETRAHYDROFOLATE CYCLO-LIGASE"/>
    <property type="match status" value="1"/>
</dbReference>
<reference evidence="6 7" key="1">
    <citation type="submission" date="2018-02" db="EMBL/GenBank/DDBJ databases">
        <title>Comparative genomes isolates from brazilian mangrove.</title>
        <authorList>
            <person name="Araujo J.E."/>
            <person name="Taketani R.G."/>
            <person name="Silva M.C.P."/>
            <person name="Loureco M.V."/>
            <person name="Andreote F.D."/>
        </authorList>
    </citation>
    <scope>NUCLEOTIDE SEQUENCE [LARGE SCALE GENOMIC DNA]</scope>
    <source>
        <strain evidence="6 7">NAP PRIS-MGV</strain>
    </source>
</reference>
<comment type="catalytic activity">
    <reaction evidence="5">
        <text>(6S)-5-formyl-5,6,7,8-tetrahydrofolate + ATP = (6R)-5,10-methenyltetrahydrofolate + ADP + phosphate</text>
        <dbReference type="Rhea" id="RHEA:10488"/>
        <dbReference type="ChEBI" id="CHEBI:30616"/>
        <dbReference type="ChEBI" id="CHEBI:43474"/>
        <dbReference type="ChEBI" id="CHEBI:57455"/>
        <dbReference type="ChEBI" id="CHEBI:57457"/>
        <dbReference type="ChEBI" id="CHEBI:456216"/>
        <dbReference type="EC" id="6.3.3.2"/>
    </reaction>
</comment>
<comment type="cofactor">
    <cofactor evidence="5">
        <name>Mg(2+)</name>
        <dbReference type="ChEBI" id="CHEBI:18420"/>
    </cofactor>
</comment>
<organism evidence="6 7">
    <name type="scientific">Blastopirellula marina</name>
    <dbReference type="NCBI Taxonomy" id="124"/>
    <lineage>
        <taxon>Bacteria</taxon>
        <taxon>Pseudomonadati</taxon>
        <taxon>Planctomycetota</taxon>
        <taxon>Planctomycetia</taxon>
        <taxon>Pirellulales</taxon>
        <taxon>Pirellulaceae</taxon>
        <taxon>Blastopirellula</taxon>
    </lineage>
</organism>
<dbReference type="InterPro" id="IPR037171">
    <property type="entry name" value="NagB/RpiA_transferase-like"/>
</dbReference>
<dbReference type="Gene3D" id="3.40.50.10420">
    <property type="entry name" value="NagB/RpiA/CoA transferase-like"/>
    <property type="match status" value="1"/>
</dbReference>
<protein>
    <recommendedName>
        <fullName evidence="5">5-formyltetrahydrofolate cyclo-ligase</fullName>
        <ecNumber evidence="5">6.3.3.2</ecNumber>
    </recommendedName>
</protein>
<dbReference type="SUPFAM" id="SSF100950">
    <property type="entry name" value="NagB/RpiA/CoA transferase-like"/>
    <property type="match status" value="1"/>
</dbReference>
<name>A0A2S8FT52_9BACT</name>
<dbReference type="Proteomes" id="UP000239388">
    <property type="component" value="Unassembled WGS sequence"/>
</dbReference>
<accession>A0A2S8FT52</accession>
<dbReference type="InterPro" id="IPR024185">
    <property type="entry name" value="FTHF_cligase-like_sf"/>
</dbReference>
<dbReference type="EC" id="6.3.3.2" evidence="5"/>
<evidence type="ECO:0000256" key="2">
    <source>
        <dbReference type="ARBA" id="ARBA00022741"/>
    </source>
</evidence>
<proteinExistence type="inferred from homology"/>
<dbReference type="NCBIfam" id="TIGR02727">
    <property type="entry name" value="MTHFS_bact"/>
    <property type="match status" value="1"/>
</dbReference>
<dbReference type="GO" id="GO:0030272">
    <property type="term" value="F:5-formyltetrahydrofolate cyclo-ligase activity"/>
    <property type="evidence" value="ECO:0007669"/>
    <property type="project" value="UniProtKB-EC"/>
</dbReference>
<keyword evidence="6" id="KW-0436">Ligase</keyword>
<dbReference type="AlphaFoldDB" id="A0A2S8FT52"/>
<evidence type="ECO:0000256" key="1">
    <source>
        <dbReference type="ARBA" id="ARBA00010638"/>
    </source>
</evidence>
<evidence type="ECO:0000256" key="3">
    <source>
        <dbReference type="ARBA" id="ARBA00022840"/>
    </source>
</evidence>
<evidence type="ECO:0000313" key="7">
    <source>
        <dbReference type="Proteomes" id="UP000239388"/>
    </source>
</evidence>
<evidence type="ECO:0000256" key="5">
    <source>
        <dbReference type="RuleBase" id="RU361279"/>
    </source>
</evidence>
<evidence type="ECO:0000313" key="6">
    <source>
        <dbReference type="EMBL" id="PQO35361.1"/>
    </source>
</evidence>
<dbReference type="InterPro" id="IPR002698">
    <property type="entry name" value="FTHF_cligase"/>
</dbReference>
<dbReference type="GO" id="GO:0046872">
    <property type="term" value="F:metal ion binding"/>
    <property type="evidence" value="ECO:0007669"/>
    <property type="project" value="UniProtKB-KW"/>
</dbReference>
<dbReference type="GO" id="GO:0035999">
    <property type="term" value="P:tetrahydrofolate interconversion"/>
    <property type="evidence" value="ECO:0007669"/>
    <property type="project" value="TreeGrafter"/>
</dbReference>
<dbReference type="GO" id="GO:0009396">
    <property type="term" value="P:folic acid-containing compound biosynthetic process"/>
    <property type="evidence" value="ECO:0007669"/>
    <property type="project" value="TreeGrafter"/>
</dbReference>
<comment type="similarity">
    <text evidence="1 5">Belongs to the 5-formyltetrahydrofolate cyclo-ligase family.</text>
</comment>
<dbReference type="PANTHER" id="PTHR23407:SF1">
    <property type="entry name" value="5-FORMYLTETRAHYDROFOLATE CYCLO-LIGASE"/>
    <property type="match status" value="1"/>
</dbReference>
<sequence>MWSRRSASASRSTTICSANPSPVAVSAISQQKQLLRQTHLAARNALEDRPRRSKRIWERLMEAEFLARAETILCYVSARSEVETHPLLVDLLVQGKRLVAPYCIDDERLGLFQLTKLAELESGRFGILEPRIELRESRKISPSAIDLAILPGAVFDLRGNRIGYGKGYFDRLLAELSPEAIRCGLGFECQITAEVPTEPHDRPLDLLISEDRLCRYSPTD</sequence>
<feature type="binding site" evidence="4">
    <location>
        <position position="76"/>
    </location>
    <ligand>
        <name>substrate</name>
    </ligand>
</feature>
<comment type="caution">
    <text evidence="6">The sequence shown here is derived from an EMBL/GenBank/DDBJ whole genome shotgun (WGS) entry which is preliminary data.</text>
</comment>
<dbReference type="GO" id="GO:0005524">
    <property type="term" value="F:ATP binding"/>
    <property type="evidence" value="ECO:0007669"/>
    <property type="project" value="UniProtKB-KW"/>
</dbReference>
<dbReference type="EMBL" id="PUIB01000015">
    <property type="protein sequence ID" value="PQO35361.1"/>
    <property type="molecule type" value="Genomic_DNA"/>
</dbReference>